<dbReference type="PIRSF" id="PIRSF005962">
    <property type="entry name" value="Pept_M20D_amidohydro"/>
    <property type="match status" value="1"/>
</dbReference>
<dbReference type="InterPro" id="IPR036264">
    <property type="entry name" value="Bact_exopeptidase_dim_dom"/>
</dbReference>
<dbReference type="RefSeq" id="WP_165141992.1">
    <property type="nucleotide sequence ID" value="NZ_JAALLT010000003.1"/>
</dbReference>
<dbReference type="EMBL" id="JAALLT010000003">
    <property type="protein sequence ID" value="NGP77025.1"/>
    <property type="molecule type" value="Genomic_DNA"/>
</dbReference>
<protein>
    <submittedName>
        <fullName evidence="4">Amidohydrolase</fullName>
    </submittedName>
</protein>
<keyword evidence="2" id="KW-0479">Metal-binding</keyword>
<dbReference type="NCBIfam" id="TIGR01891">
    <property type="entry name" value="amidohydrolases"/>
    <property type="match status" value="1"/>
</dbReference>
<dbReference type="Pfam" id="PF01546">
    <property type="entry name" value="Peptidase_M20"/>
    <property type="match status" value="1"/>
</dbReference>
<dbReference type="GO" id="GO:0016787">
    <property type="term" value="F:hydrolase activity"/>
    <property type="evidence" value="ECO:0007669"/>
    <property type="project" value="UniProtKB-KW"/>
</dbReference>
<evidence type="ECO:0000259" key="3">
    <source>
        <dbReference type="Pfam" id="PF07687"/>
    </source>
</evidence>
<evidence type="ECO:0000313" key="5">
    <source>
        <dbReference type="Proteomes" id="UP000473278"/>
    </source>
</evidence>
<evidence type="ECO:0000256" key="2">
    <source>
        <dbReference type="PIRSR" id="PIRSR005962-1"/>
    </source>
</evidence>
<dbReference type="PANTHER" id="PTHR11014:SF169">
    <property type="entry name" value="CLAN MH, FAMILY M20, PEPTIDASE T-LIKE METALLOPEPTIDASE"/>
    <property type="match status" value="1"/>
</dbReference>
<feature type="binding site" evidence="2">
    <location>
        <position position="100"/>
    </location>
    <ligand>
        <name>Mn(2+)</name>
        <dbReference type="ChEBI" id="CHEBI:29035"/>
        <label>2</label>
    </ligand>
</feature>
<dbReference type="Pfam" id="PF07687">
    <property type="entry name" value="M20_dimer"/>
    <property type="match status" value="1"/>
</dbReference>
<proteinExistence type="predicted"/>
<keyword evidence="5" id="KW-1185">Reference proteome</keyword>
<comment type="caution">
    <text evidence="4">The sequence shown here is derived from an EMBL/GenBank/DDBJ whole genome shotgun (WGS) entry which is preliminary data.</text>
</comment>
<gene>
    <name evidence="4" type="ORF">G3570_10300</name>
</gene>
<dbReference type="InterPro" id="IPR017439">
    <property type="entry name" value="Amidohydrolase"/>
</dbReference>
<keyword evidence="2" id="KW-0464">Manganese</keyword>
<dbReference type="Gene3D" id="3.30.70.360">
    <property type="match status" value="1"/>
</dbReference>
<dbReference type="Gene3D" id="3.40.630.10">
    <property type="entry name" value="Zn peptidases"/>
    <property type="match status" value="1"/>
</dbReference>
<dbReference type="InterPro" id="IPR002933">
    <property type="entry name" value="Peptidase_M20"/>
</dbReference>
<keyword evidence="1 4" id="KW-0378">Hydrolase</keyword>
<dbReference type="PANTHER" id="PTHR11014">
    <property type="entry name" value="PEPTIDASE M20 FAMILY MEMBER"/>
    <property type="match status" value="1"/>
</dbReference>
<name>A0A6M1T4V7_9BACT</name>
<dbReference type="SUPFAM" id="SSF55031">
    <property type="entry name" value="Bacterial exopeptidase dimerisation domain"/>
    <property type="match status" value="1"/>
</dbReference>
<feature type="binding site" evidence="2">
    <location>
        <position position="356"/>
    </location>
    <ligand>
        <name>Mn(2+)</name>
        <dbReference type="ChEBI" id="CHEBI:29035"/>
        <label>2</label>
    </ligand>
</feature>
<dbReference type="AlphaFoldDB" id="A0A6M1T4V7"/>
<feature type="binding site" evidence="2">
    <location>
        <position position="102"/>
    </location>
    <ligand>
        <name>Mn(2+)</name>
        <dbReference type="ChEBI" id="CHEBI:29035"/>
        <label>2</label>
    </ligand>
</feature>
<dbReference type="Proteomes" id="UP000473278">
    <property type="component" value="Unassembled WGS sequence"/>
</dbReference>
<accession>A0A6M1T4V7</accession>
<comment type="cofactor">
    <cofactor evidence="2">
        <name>Mn(2+)</name>
        <dbReference type="ChEBI" id="CHEBI:29035"/>
    </cofactor>
    <text evidence="2">The Mn(2+) ion enhances activity.</text>
</comment>
<dbReference type="GO" id="GO:0046872">
    <property type="term" value="F:metal ion binding"/>
    <property type="evidence" value="ECO:0007669"/>
    <property type="project" value="UniProtKB-KW"/>
</dbReference>
<sequence>MSTNSGLDIKKLVELRHELHSLAEVSGEEEQTASRIIDFLKSTDPDTLLTGLGGHGVLAGFEGKKDGPTILIRCELDALPIPEENDIDYRSGNPQTGHKCGHDGHMAIICGVAQWLGEKRPKLGDVLLLFQPAEETGEGARRVLQDQGFKDITPDWVFALHNLPGYEKGQIVVREKAFAAASIGLIIRLKGETSHAAHPDEGKSPAMAMSHLIGDLSSLPQFHTGLAQAAKATVIHARLGERAFGTSPGFAEVMMTLRTYDDDTLEQLKQQAVTFAKGHAETYNLGLETEWVESFSATVNDTEAVEIIRSAAKQNEFSLLEKAEPFSWSEDFGHFTDVFPGAMFGLGAGIDQSALHASDYDFPDDLIETGVKMFAKIIEQCMAIDN</sequence>
<organism evidence="4 5">
    <name type="scientific">Halalkalibaculum roseum</name>
    <dbReference type="NCBI Taxonomy" id="2709311"/>
    <lineage>
        <taxon>Bacteria</taxon>
        <taxon>Pseudomonadati</taxon>
        <taxon>Balneolota</taxon>
        <taxon>Balneolia</taxon>
        <taxon>Balneolales</taxon>
        <taxon>Balneolaceae</taxon>
        <taxon>Halalkalibaculum</taxon>
    </lineage>
</organism>
<dbReference type="SUPFAM" id="SSF53187">
    <property type="entry name" value="Zn-dependent exopeptidases"/>
    <property type="match status" value="1"/>
</dbReference>
<reference evidence="4 5" key="1">
    <citation type="submission" date="2020-02" db="EMBL/GenBank/DDBJ databases">
        <title>Balneolaceae bacterium YR4-1, complete genome.</title>
        <authorList>
            <person name="Li Y."/>
            <person name="Wu S."/>
        </authorList>
    </citation>
    <scope>NUCLEOTIDE SEQUENCE [LARGE SCALE GENOMIC DNA]</scope>
    <source>
        <strain evidence="4 5">YR4-1</strain>
    </source>
</reference>
<feature type="binding site" evidence="2">
    <location>
        <position position="135"/>
    </location>
    <ligand>
        <name>Mn(2+)</name>
        <dbReference type="ChEBI" id="CHEBI:29035"/>
        <label>2</label>
    </ligand>
</feature>
<dbReference type="InterPro" id="IPR011650">
    <property type="entry name" value="Peptidase_M20_dimer"/>
</dbReference>
<evidence type="ECO:0000313" key="4">
    <source>
        <dbReference type="EMBL" id="NGP77025.1"/>
    </source>
</evidence>
<feature type="domain" description="Peptidase M20 dimerisation" evidence="3">
    <location>
        <begin position="182"/>
        <end position="283"/>
    </location>
</feature>
<feature type="binding site" evidence="2">
    <location>
        <position position="161"/>
    </location>
    <ligand>
        <name>Mn(2+)</name>
        <dbReference type="ChEBI" id="CHEBI:29035"/>
        <label>2</label>
    </ligand>
</feature>
<evidence type="ECO:0000256" key="1">
    <source>
        <dbReference type="ARBA" id="ARBA00022801"/>
    </source>
</evidence>